<dbReference type="EC" id="2.7.7.67" evidence="11"/>
<evidence type="ECO:0000256" key="2">
    <source>
        <dbReference type="ARBA" id="ARBA00022516"/>
    </source>
</evidence>
<keyword evidence="7 11" id="KW-0443">Lipid metabolism</keyword>
<evidence type="ECO:0000256" key="6">
    <source>
        <dbReference type="ARBA" id="ARBA00022989"/>
    </source>
</evidence>
<comment type="pathway">
    <text evidence="11">Membrane lipid metabolism; glycerophospholipid metabolism.</text>
</comment>
<keyword evidence="10 11" id="KW-1208">Phospholipid metabolism</keyword>
<evidence type="ECO:0000256" key="5">
    <source>
        <dbReference type="ARBA" id="ARBA00022842"/>
    </source>
</evidence>
<comment type="catalytic activity">
    <reaction evidence="11">
        <text>2,3-bis-O-(geranylgeranyl)-sn-glycerol 1-phosphate + CTP + H(+) = CDP-2,3-bis-O-(geranylgeranyl)-sn-glycerol + diphosphate</text>
        <dbReference type="Rhea" id="RHEA:25690"/>
        <dbReference type="ChEBI" id="CHEBI:15378"/>
        <dbReference type="ChEBI" id="CHEBI:33019"/>
        <dbReference type="ChEBI" id="CHEBI:37563"/>
        <dbReference type="ChEBI" id="CHEBI:58837"/>
        <dbReference type="ChEBI" id="CHEBI:58838"/>
        <dbReference type="EC" id="2.7.7.67"/>
    </reaction>
</comment>
<proteinExistence type="inferred from homology"/>
<dbReference type="PANTHER" id="PTHR39650">
    <property type="entry name" value="CDP-ARCHAEOL SYNTHASE"/>
    <property type="match status" value="1"/>
</dbReference>
<comment type="function">
    <text evidence="11">Catalyzes the formation of CDP-2,3-bis-(O-geranylgeranyl)-sn-glycerol (CDP-archaeol) from 2,3-bis-(O-geranylgeranyl)-sn-glycerol 1-phosphate (DGGGP) and CTP. This reaction is the third ether-bond-formation step in the biosynthesis of archaeal membrane lipids.</text>
</comment>
<keyword evidence="13" id="KW-1185">Reference proteome</keyword>
<dbReference type="Proteomes" id="UP000783863">
    <property type="component" value="Unassembled WGS sequence"/>
</dbReference>
<dbReference type="InterPro" id="IPR032690">
    <property type="entry name" value="CarS"/>
</dbReference>
<evidence type="ECO:0000256" key="8">
    <source>
        <dbReference type="ARBA" id="ARBA00023136"/>
    </source>
</evidence>
<dbReference type="GO" id="GO:0005886">
    <property type="term" value="C:plasma membrane"/>
    <property type="evidence" value="ECO:0007669"/>
    <property type="project" value="UniProtKB-SubCell"/>
</dbReference>
<dbReference type="Pfam" id="PF01864">
    <property type="entry name" value="CarS-like"/>
    <property type="match status" value="1"/>
</dbReference>
<feature type="transmembrane region" description="Helical" evidence="11">
    <location>
        <begin position="152"/>
        <end position="175"/>
    </location>
</feature>
<sequence>MELVGVVVTAVWAMLPAYVPNNVAVLAGGGKPIDGGQKLGDRRILGDGKTHRGTVFGTAAGVALALLLSEIAPTTSDLLGIQLPTFPILAGLGLAFGAMLGDIGASFLKRRTGRERGAAFPGLDQLDFVVGALASVWVLAPGWTEGVFTPPVLLAVLVLTPLLHVVTNVGAYALGLKDEPW</sequence>
<feature type="transmembrane region" description="Helical" evidence="11">
    <location>
        <begin position="50"/>
        <end position="68"/>
    </location>
</feature>
<evidence type="ECO:0000256" key="11">
    <source>
        <dbReference type="HAMAP-Rule" id="MF_01117"/>
    </source>
</evidence>
<comment type="subcellular location">
    <subcellularLocation>
        <location evidence="11">Cell membrane</location>
        <topology evidence="11">Multi-pass membrane protein</topology>
    </subcellularLocation>
</comment>
<dbReference type="AlphaFoldDB" id="A0A8J7YMQ2"/>
<keyword evidence="3 11" id="KW-0808">Transferase</keyword>
<comment type="similarity">
    <text evidence="11">Belongs to the CDP-archaeol synthase family.</text>
</comment>
<keyword evidence="6 11" id="KW-1133">Transmembrane helix</keyword>
<keyword evidence="9 11" id="KW-0594">Phospholipid biosynthesis</keyword>
<feature type="transmembrane region" description="Helical" evidence="11">
    <location>
        <begin position="6"/>
        <end position="29"/>
    </location>
</feature>
<evidence type="ECO:0000256" key="4">
    <source>
        <dbReference type="ARBA" id="ARBA00022692"/>
    </source>
</evidence>
<keyword evidence="5 11" id="KW-0460">Magnesium</keyword>
<accession>A0A8J7YMQ2</accession>
<evidence type="ECO:0000313" key="13">
    <source>
        <dbReference type="Proteomes" id="UP000783863"/>
    </source>
</evidence>
<feature type="transmembrane region" description="Helical" evidence="11">
    <location>
        <begin position="88"/>
        <end position="108"/>
    </location>
</feature>
<evidence type="ECO:0000256" key="10">
    <source>
        <dbReference type="ARBA" id="ARBA00023264"/>
    </source>
</evidence>
<dbReference type="InterPro" id="IPR002726">
    <property type="entry name" value="CarS_archaea"/>
</dbReference>
<evidence type="ECO:0000313" key="12">
    <source>
        <dbReference type="EMBL" id="MBX0304581.1"/>
    </source>
</evidence>
<comment type="cofactor">
    <cofactor evidence="11">
        <name>Mg(2+)</name>
        <dbReference type="ChEBI" id="CHEBI:18420"/>
    </cofactor>
</comment>
<evidence type="ECO:0000256" key="3">
    <source>
        <dbReference type="ARBA" id="ARBA00022679"/>
    </source>
</evidence>
<keyword evidence="8 11" id="KW-0472">Membrane</keyword>
<feature type="transmembrane region" description="Helical" evidence="11">
    <location>
        <begin position="120"/>
        <end position="140"/>
    </location>
</feature>
<dbReference type="GO" id="GO:0046474">
    <property type="term" value="P:glycerophospholipid biosynthetic process"/>
    <property type="evidence" value="ECO:0007669"/>
    <property type="project" value="UniProtKB-UniRule"/>
</dbReference>
<dbReference type="EMBL" id="RKLQ01000002">
    <property type="protein sequence ID" value="MBX0304581.1"/>
    <property type="molecule type" value="Genomic_DNA"/>
</dbReference>
<dbReference type="GO" id="GO:0043338">
    <property type="term" value="F:CDP-2,3-bis-(O-geranylgeranyl)-sn-glycerol synthase activity"/>
    <property type="evidence" value="ECO:0007669"/>
    <property type="project" value="UniProtKB-EC"/>
</dbReference>
<evidence type="ECO:0000256" key="9">
    <source>
        <dbReference type="ARBA" id="ARBA00023209"/>
    </source>
</evidence>
<organism evidence="12 13">
    <name type="scientific">Haloarcula salinisoli</name>
    <dbReference type="NCBI Taxonomy" id="2487746"/>
    <lineage>
        <taxon>Archaea</taxon>
        <taxon>Methanobacteriati</taxon>
        <taxon>Methanobacteriota</taxon>
        <taxon>Stenosarchaea group</taxon>
        <taxon>Halobacteria</taxon>
        <taxon>Halobacteriales</taxon>
        <taxon>Haloarculaceae</taxon>
        <taxon>Haloarcula</taxon>
    </lineage>
</organism>
<comment type="caution">
    <text evidence="12">The sequence shown here is derived from an EMBL/GenBank/DDBJ whole genome shotgun (WGS) entry which is preliminary data.</text>
</comment>
<name>A0A8J7YMQ2_9EURY</name>
<keyword evidence="1 11" id="KW-1003">Cell membrane</keyword>
<keyword evidence="12" id="KW-0548">Nucleotidyltransferase</keyword>
<dbReference type="UniPathway" id="UPA00940"/>
<dbReference type="RefSeq" id="WP_220588793.1">
    <property type="nucleotide sequence ID" value="NZ_RKLQ01000002.1"/>
</dbReference>
<evidence type="ECO:0000256" key="7">
    <source>
        <dbReference type="ARBA" id="ARBA00023098"/>
    </source>
</evidence>
<protein>
    <recommendedName>
        <fullName evidence="11">CDP-archaeol synthase</fullName>
        <ecNumber evidence="11">2.7.7.67</ecNumber>
    </recommendedName>
    <alternativeName>
        <fullName evidence="11">CDP-2,3-bis-(O-geranylgeranyl)-sn-glycerol synthase</fullName>
    </alternativeName>
</protein>
<evidence type="ECO:0000256" key="1">
    <source>
        <dbReference type="ARBA" id="ARBA00022475"/>
    </source>
</evidence>
<dbReference type="PANTHER" id="PTHR39650:SF1">
    <property type="entry name" value="CDP-ARCHAEOL SYNTHASE"/>
    <property type="match status" value="1"/>
</dbReference>
<gene>
    <name evidence="11" type="primary">carS</name>
    <name evidence="12" type="ORF">EGD98_12975</name>
</gene>
<dbReference type="HAMAP" id="MF_01117">
    <property type="entry name" value="CDP_archaeol_synth"/>
    <property type="match status" value="1"/>
</dbReference>
<reference evidence="12" key="1">
    <citation type="submission" date="2021-06" db="EMBL/GenBank/DDBJ databases">
        <title>Halomicroarcula sp. F24A a new haloarchaeum isolated from saline soil.</title>
        <authorList>
            <person name="Duran-Viseras A."/>
            <person name="Sanchez-Porro C."/>
            <person name="Ventosa A."/>
        </authorList>
    </citation>
    <scope>NUCLEOTIDE SEQUENCE</scope>
    <source>
        <strain evidence="12">F24A</strain>
    </source>
</reference>
<keyword evidence="2 11" id="KW-0444">Lipid biosynthesis</keyword>
<dbReference type="NCBIfam" id="NF003114">
    <property type="entry name" value="PRK04032.1"/>
    <property type="match status" value="1"/>
</dbReference>
<keyword evidence="4 11" id="KW-0812">Transmembrane</keyword>